<feature type="region of interest" description="Disordered" evidence="1">
    <location>
        <begin position="610"/>
        <end position="649"/>
    </location>
</feature>
<feature type="compositionally biased region" description="Low complexity" evidence="1">
    <location>
        <begin position="772"/>
        <end position="785"/>
    </location>
</feature>
<feature type="compositionally biased region" description="Low complexity" evidence="1">
    <location>
        <begin position="403"/>
        <end position="414"/>
    </location>
</feature>
<proteinExistence type="predicted"/>
<feature type="compositionally biased region" description="Polar residues" evidence="1">
    <location>
        <begin position="620"/>
        <end position="637"/>
    </location>
</feature>
<feature type="region of interest" description="Disordered" evidence="1">
    <location>
        <begin position="394"/>
        <end position="555"/>
    </location>
</feature>
<feature type="region of interest" description="Disordered" evidence="1">
    <location>
        <begin position="761"/>
        <end position="792"/>
    </location>
</feature>
<evidence type="ECO:0000313" key="2">
    <source>
        <dbReference type="EMBL" id="CAG8980779.1"/>
    </source>
</evidence>
<organism evidence="2 3">
    <name type="scientific">Hymenoscyphus albidus</name>
    <dbReference type="NCBI Taxonomy" id="595503"/>
    <lineage>
        <taxon>Eukaryota</taxon>
        <taxon>Fungi</taxon>
        <taxon>Dikarya</taxon>
        <taxon>Ascomycota</taxon>
        <taxon>Pezizomycotina</taxon>
        <taxon>Leotiomycetes</taxon>
        <taxon>Helotiales</taxon>
        <taxon>Helotiaceae</taxon>
        <taxon>Hymenoscyphus</taxon>
    </lineage>
</organism>
<dbReference type="OrthoDB" id="3533623at2759"/>
<evidence type="ECO:0000256" key="1">
    <source>
        <dbReference type="SAM" id="MobiDB-lite"/>
    </source>
</evidence>
<gene>
    <name evidence="2" type="ORF">HYALB_00010684</name>
</gene>
<sequence length="877" mass="96355">MSSTASHGSTSFSNNATFFDWQDNSTSPQVSSSQLTIPESLMDGHSTSFPWILHHILEKECSDELPLRIMFTFNAGQQLPSLQQAHKWWQYEPKGKLIIRFLASLPPSEPRSEAPPVKEPKENSRKLERISEVTEINEELLNNAGSPENSEFDQFMVSNHDLLFDVNLADDPSSIHRSSMGRRTSGFPTHFIRNVCLNKVFLEDYNKADFTQALTCLDYVRDLECTRRTALREAALRLGINKNNWKAILNEEPEAYRWVSSVQKQELAIESSFAACYVDLRIWTMAYELQSTPFYKPNVLAMLNTLFPPAMKEMPNDKVDIKTINKYRTTFYHHILAVEAKGSGIVKDFIQKLLEPKAKHSWSGTRKHLEEYISLADTMISEAKAVEGIDYYHETSSSRHSRSVSAARSSCSDRPQTASSANTSVDGWPQSSTFLVPNSPELTHHNDPKKSATGATSDKDILSPPPSEASKPHSPLSFRERAANAGGLKTTNGISTNRKSTPMKAPPPSITIPSPDKYAPGPKTSPLLPGRRLSSPTAPGFSRPDHKPLPEPIEEPAVKKSGFDFLTRPWHVPSSLSNERDGIPPNGVGPKRKKSLTSFLGLRRKASIGHGGGFGSSGSITVPPTTGLVSGSASPTTLRPKFQHTRSSSEIVGLSGSTIEISRQRAVSTSTSAPDVRRLLGKKSLPDFSAVKVPQSNSGARLSDGNGDSLPPLPPLPVQVNGRMIIPRSSENLRELNREALKFDDAGFAAINLDFRASTATQQSTLPASNLPSAKSSPTKSSPTKIPDLPELMTSSSLSWNERVSMRASAAPAPLHIKKTSDAKREEEYLIQWSEFDRPRTAPKPPDGAKRMVVLDLGKFARAEERKKMGGNGGGSF</sequence>
<feature type="compositionally biased region" description="Polar residues" evidence="1">
    <location>
        <begin position="761"/>
        <end position="771"/>
    </location>
</feature>
<dbReference type="Proteomes" id="UP000701801">
    <property type="component" value="Unassembled WGS sequence"/>
</dbReference>
<evidence type="ECO:0000313" key="3">
    <source>
        <dbReference type="Proteomes" id="UP000701801"/>
    </source>
</evidence>
<reference evidence="2" key="1">
    <citation type="submission" date="2021-07" db="EMBL/GenBank/DDBJ databases">
        <authorList>
            <person name="Durling M."/>
        </authorList>
    </citation>
    <scope>NUCLEOTIDE SEQUENCE</scope>
</reference>
<dbReference type="EMBL" id="CAJVRM010000417">
    <property type="protein sequence ID" value="CAG8980779.1"/>
    <property type="molecule type" value="Genomic_DNA"/>
</dbReference>
<protein>
    <submittedName>
        <fullName evidence="2">Uncharacterized protein</fullName>
    </submittedName>
</protein>
<dbReference type="AlphaFoldDB" id="A0A9N9LT74"/>
<name>A0A9N9LT74_9HELO</name>
<feature type="compositionally biased region" description="Polar residues" evidence="1">
    <location>
        <begin position="489"/>
        <end position="500"/>
    </location>
</feature>
<feature type="compositionally biased region" description="Polar residues" evidence="1">
    <location>
        <begin position="415"/>
        <end position="436"/>
    </location>
</feature>
<feature type="region of interest" description="Disordered" evidence="1">
    <location>
        <begin position="690"/>
        <end position="716"/>
    </location>
</feature>
<keyword evidence="3" id="KW-1185">Reference proteome</keyword>
<accession>A0A9N9LT74</accession>
<comment type="caution">
    <text evidence="2">The sequence shown here is derived from an EMBL/GenBank/DDBJ whole genome shotgun (WGS) entry which is preliminary data.</text>
</comment>